<feature type="region of interest" description="Disordered" evidence="1">
    <location>
        <begin position="233"/>
        <end position="257"/>
    </location>
</feature>
<accession>A0A8H6XR35</accession>
<evidence type="ECO:0000313" key="5">
    <source>
        <dbReference type="Proteomes" id="UP000620124"/>
    </source>
</evidence>
<dbReference type="OrthoDB" id="3038543at2759"/>
<dbReference type="AlphaFoldDB" id="A0A8H6XR35"/>
<feature type="region of interest" description="Disordered" evidence="1">
    <location>
        <begin position="95"/>
        <end position="197"/>
    </location>
</feature>
<gene>
    <name evidence="4" type="ORF">MVEN_01655600</name>
</gene>
<proteinExistence type="predicted"/>
<evidence type="ECO:0000256" key="3">
    <source>
        <dbReference type="SAM" id="SignalP"/>
    </source>
</evidence>
<organism evidence="4 5">
    <name type="scientific">Mycena venus</name>
    <dbReference type="NCBI Taxonomy" id="2733690"/>
    <lineage>
        <taxon>Eukaryota</taxon>
        <taxon>Fungi</taxon>
        <taxon>Dikarya</taxon>
        <taxon>Basidiomycota</taxon>
        <taxon>Agaricomycotina</taxon>
        <taxon>Agaricomycetes</taxon>
        <taxon>Agaricomycetidae</taxon>
        <taxon>Agaricales</taxon>
        <taxon>Marasmiineae</taxon>
        <taxon>Mycenaceae</taxon>
        <taxon>Mycena</taxon>
    </lineage>
</organism>
<feature type="compositionally biased region" description="Polar residues" evidence="1">
    <location>
        <begin position="107"/>
        <end position="125"/>
    </location>
</feature>
<feature type="compositionally biased region" description="Basic and acidic residues" evidence="1">
    <location>
        <begin position="247"/>
        <end position="257"/>
    </location>
</feature>
<evidence type="ECO:0000256" key="2">
    <source>
        <dbReference type="SAM" id="Phobius"/>
    </source>
</evidence>
<keyword evidence="2" id="KW-0812">Transmembrane</keyword>
<keyword evidence="2" id="KW-0472">Membrane</keyword>
<reference evidence="4" key="1">
    <citation type="submission" date="2020-05" db="EMBL/GenBank/DDBJ databases">
        <title>Mycena genomes resolve the evolution of fungal bioluminescence.</title>
        <authorList>
            <person name="Tsai I.J."/>
        </authorList>
    </citation>
    <scope>NUCLEOTIDE SEQUENCE</scope>
    <source>
        <strain evidence="4">CCC161011</strain>
    </source>
</reference>
<feature type="compositionally biased region" description="Low complexity" evidence="1">
    <location>
        <begin position="131"/>
        <end position="157"/>
    </location>
</feature>
<feature type="signal peptide" evidence="3">
    <location>
        <begin position="1"/>
        <end position="22"/>
    </location>
</feature>
<feature type="chain" id="PRO_5034456852" description="Mid2 domain-containing protein" evidence="3">
    <location>
        <begin position="23"/>
        <end position="377"/>
    </location>
</feature>
<dbReference type="PANTHER" id="PTHR16861">
    <property type="entry name" value="GLYCOPROTEIN 38"/>
    <property type="match status" value="1"/>
</dbReference>
<name>A0A8H6XR35_9AGAR</name>
<dbReference type="PANTHER" id="PTHR16861:SF9">
    <property type="entry name" value="CELL WALL INTEGRITY AND STRESS RESPONSE COMPONENT 1"/>
    <property type="match status" value="1"/>
</dbReference>
<feature type="compositionally biased region" description="Polar residues" evidence="1">
    <location>
        <begin position="318"/>
        <end position="331"/>
    </location>
</feature>
<feature type="compositionally biased region" description="Low complexity" evidence="1">
    <location>
        <begin position="165"/>
        <end position="179"/>
    </location>
</feature>
<dbReference type="Proteomes" id="UP000620124">
    <property type="component" value="Unassembled WGS sequence"/>
</dbReference>
<dbReference type="EMBL" id="JACAZI010000014">
    <property type="protein sequence ID" value="KAF7344931.1"/>
    <property type="molecule type" value="Genomic_DNA"/>
</dbReference>
<keyword evidence="5" id="KW-1185">Reference proteome</keyword>
<evidence type="ECO:0000256" key="1">
    <source>
        <dbReference type="SAM" id="MobiDB-lite"/>
    </source>
</evidence>
<keyword evidence="3" id="KW-0732">Signal</keyword>
<keyword evidence="2" id="KW-1133">Transmembrane helix</keyword>
<sequence>MLQGLYTCIVLVGVVLVPVGVAQDPKHVACPPTDEVGSNLQSQDTQNPDGVLTVTCHYAGGLDCHYLSGVGVVDSDHACPNDLIDANGHTTINLDAPISTLPPNPSPTSQNVPVTTTDLKSTVQLTPLPTPASSNTASSSPTTTSTSTSPVPTSTGPNAGGGGSSSASSHIFTSSLASTTPAGSTSIGGQGAESLGTARKSPISGAMIAGIAVGLVVLLVLVVFAGLCTHRRRRRTQTSVEASPDPESARGEDHQAGVADKGEWMTHQEFFETQQVQELRVAESGSTAGLRTAGIRQQYLQNKILAVQRILHALPSSAHISTPPNNGTGSHSDGEGTLEQARHQNEVLQMRIRTLECQLESQWALGLSDEAPPGYLE</sequence>
<comment type="caution">
    <text evidence="4">The sequence shown here is derived from an EMBL/GenBank/DDBJ whole genome shotgun (WGS) entry which is preliminary data.</text>
</comment>
<feature type="region of interest" description="Disordered" evidence="1">
    <location>
        <begin position="317"/>
        <end position="336"/>
    </location>
</feature>
<evidence type="ECO:0008006" key="6">
    <source>
        <dbReference type="Google" id="ProtNLM"/>
    </source>
</evidence>
<feature type="transmembrane region" description="Helical" evidence="2">
    <location>
        <begin position="203"/>
        <end position="227"/>
    </location>
</feature>
<evidence type="ECO:0000313" key="4">
    <source>
        <dbReference type="EMBL" id="KAF7344931.1"/>
    </source>
</evidence>
<protein>
    <recommendedName>
        <fullName evidence="6">Mid2 domain-containing protein</fullName>
    </recommendedName>
</protein>